<dbReference type="Proteomes" id="UP001190700">
    <property type="component" value="Unassembled WGS sequence"/>
</dbReference>
<dbReference type="AlphaFoldDB" id="A0AAE0L3Z4"/>
<proteinExistence type="predicted"/>
<organism evidence="1 2">
    <name type="scientific">Cymbomonas tetramitiformis</name>
    <dbReference type="NCBI Taxonomy" id="36881"/>
    <lineage>
        <taxon>Eukaryota</taxon>
        <taxon>Viridiplantae</taxon>
        <taxon>Chlorophyta</taxon>
        <taxon>Pyramimonadophyceae</taxon>
        <taxon>Pyramimonadales</taxon>
        <taxon>Pyramimonadaceae</taxon>
        <taxon>Cymbomonas</taxon>
    </lineage>
</organism>
<evidence type="ECO:0000313" key="1">
    <source>
        <dbReference type="EMBL" id="KAK3270992.1"/>
    </source>
</evidence>
<name>A0AAE0L3Z4_9CHLO</name>
<gene>
    <name evidence="1" type="ORF">CYMTET_20636</name>
</gene>
<dbReference type="PANTHER" id="PTHR40131:SF1">
    <property type="entry name" value="C1Q DOMAIN-CONTAINING PROTEIN"/>
    <property type="match status" value="1"/>
</dbReference>
<dbReference type="PANTHER" id="PTHR40131">
    <property type="entry name" value="C1Q DOMAIN-CONTAINING PROTEIN"/>
    <property type="match status" value="1"/>
</dbReference>
<accession>A0AAE0L3Z4</accession>
<dbReference type="EMBL" id="LGRX02010083">
    <property type="protein sequence ID" value="KAK3270992.1"/>
    <property type="molecule type" value="Genomic_DNA"/>
</dbReference>
<feature type="non-terminal residue" evidence="1">
    <location>
        <position position="1"/>
    </location>
</feature>
<keyword evidence="2" id="KW-1185">Reference proteome</keyword>
<evidence type="ECO:0008006" key="3">
    <source>
        <dbReference type="Google" id="ProtNLM"/>
    </source>
</evidence>
<protein>
    <recommendedName>
        <fullName evidence="3">C1q domain-containing protein</fullName>
    </recommendedName>
</protein>
<comment type="caution">
    <text evidence="1">The sequence shown here is derived from an EMBL/GenBank/DDBJ whole genome shotgun (WGS) entry which is preliminary data.</text>
</comment>
<evidence type="ECO:0000313" key="2">
    <source>
        <dbReference type="Proteomes" id="UP001190700"/>
    </source>
</evidence>
<sequence>AGVSETQQALNQKVDAADLEEKLNAKAGKQTLTTGLSKKANKEQVDLQISQLKAELMDLTREQGAALNSLSNITQSKAEKQEMMELRDSLDRTSAHHQASLETTATGLHHLSSKCESNFAEFRTRLETSSAVQDKLSATQEKLVTTSEKLHATQASLHNTGEKVAVMQDKIHQTAERVGRMEVRVSESMSEQRSAIEVLREGTNGLMTGKADASDVGELRAEVSRSLEGKADVVQVNEALSHKANIAAINSALEQLQSNQARAVSTEQLSVKADTKDVCGLLDLKSNISDVNMALAELQKNIDARAPLDELRRVVADQGIINASLCADCSIGRWIWKNGKTRHGNHVPWNVQSVNTDPENFSWEKDKTVIMTMAPGLYEVTFGFFTHRKPSVQLLINGEPVLAAVNSSSYVVHHSSGRLTSVGRHPAGNVTGLTLIDFLALPPRARVALTYSGEESGEGFLSLKKL</sequence>
<reference evidence="1 2" key="1">
    <citation type="journal article" date="2015" name="Genome Biol. Evol.">
        <title>Comparative Genomics of a Bacterivorous Green Alga Reveals Evolutionary Causalities and Consequences of Phago-Mixotrophic Mode of Nutrition.</title>
        <authorList>
            <person name="Burns J.A."/>
            <person name="Paasch A."/>
            <person name="Narechania A."/>
            <person name="Kim E."/>
        </authorList>
    </citation>
    <scope>NUCLEOTIDE SEQUENCE [LARGE SCALE GENOMIC DNA]</scope>
    <source>
        <strain evidence="1 2">PLY_AMNH</strain>
    </source>
</reference>